<proteinExistence type="predicted"/>
<evidence type="ECO:0000256" key="2">
    <source>
        <dbReference type="SAM" id="MobiDB-lite"/>
    </source>
</evidence>
<feature type="compositionally biased region" description="Basic and acidic residues" evidence="2">
    <location>
        <begin position="358"/>
        <end position="368"/>
    </location>
</feature>
<dbReference type="Proteomes" id="UP000465112">
    <property type="component" value="Chromosome 24"/>
</dbReference>
<dbReference type="OrthoDB" id="8964991at2759"/>
<feature type="compositionally biased region" description="Basic residues" evidence="2">
    <location>
        <begin position="447"/>
        <end position="456"/>
    </location>
</feature>
<protein>
    <submittedName>
        <fullName evidence="3">Uncharacterized protein</fullName>
    </submittedName>
</protein>
<keyword evidence="4" id="KW-1185">Reference proteome</keyword>
<organism evidence="3 4">
    <name type="scientific">Perca fluviatilis</name>
    <name type="common">European perch</name>
    <dbReference type="NCBI Taxonomy" id="8168"/>
    <lineage>
        <taxon>Eukaryota</taxon>
        <taxon>Metazoa</taxon>
        <taxon>Chordata</taxon>
        <taxon>Craniata</taxon>
        <taxon>Vertebrata</taxon>
        <taxon>Euteleostomi</taxon>
        <taxon>Actinopterygii</taxon>
        <taxon>Neopterygii</taxon>
        <taxon>Teleostei</taxon>
        <taxon>Neoteleostei</taxon>
        <taxon>Acanthomorphata</taxon>
        <taxon>Eupercaria</taxon>
        <taxon>Perciformes</taxon>
        <taxon>Percoidei</taxon>
        <taxon>Percidae</taxon>
        <taxon>Percinae</taxon>
        <taxon>Perca</taxon>
    </lineage>
</organism>
<feature type="compositionally biased region" description="Basic and acidic residues" evidence="2">
    <location>
        <begin position="321"/>
        <end position="342"/>
    </location>
</feature>
<dbReference type="AlphaFoldDB" id="A0A6A5DM89"/>
<dbReference type="EMBL" id="VHII01000024">
    <property type="protein sequence ID" value="KAF1371887.1"/>
    <property type="molecule type" value="Genomic_DNA"/>
</dbReference>
<evidence type="ECO:0000256" key="1">
    <source>
        <dbReference type="SAM" id="Coils"/>
    </source>
</evidence>
<evidence type="ECO:0000313" key="3">
    <source>
        <dbReference type="EMBL" id="KAF1371887.1"/>
    </source>
</evidence>
<evidence type="ECO:0000313" key="4">
    <source>
        <dbReference type="Proteomes" id="UP000465112"/>
    </source>
</evidence>
<name>A0A6A5DM89_PERFL</name>
<feature type="compositionally biased region" description="Polar residues" evidence="2">
    <location>
        <begin position="298"/>
        <end position="312"/>
    </location>
</feature>
<keyword evidence="1" id="KW-0175">Coiled coil</keyword>
<comment type="caution">
    <text evidence="3">The sequence shown here is derived from an EMBL/GenBank/DDBJ whole genome shotgun (WGS) entry which is preliminary data.</text>
</comment>
<sequence>MSGMSNAHLVLRGSRLSWSFIPSGRQLPRTPPLLNVTKHLTFCDGDLNEDTEPQLKMEADTIDQDGNNQNATFDFNKTGTVKENLSEPCDPNPMLKGMKGYRLTPSDLEFIEKMEKDKFVKNLQQDLEKVQRLLQNEMMSLELVCASREQAQAVLENFPSCEELTEWVKVALSMTSPSTDLTNLDSKSLLAMVTEENLQGVANKKGLELTRMEKMLADKKKKATQERGQLEKQIVSERLKIQGLMSQLSDLKSELAQQKEAYKAVELQIKTKEAPEIKAEEADTSEELQATKRRGKRTTQAVKSTETLQGTKKQSKSTRSKPTDGKADSRTSVEDDRADKNTSETLKTKRTPGAAAEEPTKSVKEARGPQKKVAKRESNSQSAQAVGCGRKPPRPARTAASRLKNQSHVKTGESHSTSQQAAPSQGRKQAAVAAGDSAEEAQNAVLRRSKRIASRR</sequence>
<accession>A0A6A5DM89</accession>
<feature type="compositionally biased region" description="Polar residues" evidence="2">
    <location>
        <begin position="403"/>
        <end position="427"/>
    </location>
</feature>
<feature type="coiled-coil region" evidence="1">
    <location>
        <begin position="213"/>
        <end position="268"/>
    </location>
</feature>
<feature type="region of interest" description="Disordered" evidence="2">
    <location>
        <begin position="278"/>
        <end position="456"/>
    </location>
</feature>
<gene>
    <name evidence="3" type="ORF">PFLUV_G00274040</name>
</gene>
<reference evidence="3 4" key="1">
    <citation type="submission" date="2019-06" db="EMBL/GenBank/DDBJ databases">
        <title>A chromosome-scale genome assembly of the European perch, Perca fluviatilis.</title>
        <authorList>
            <person name="Roques C."/>
            <person name="Zahm M."/>
            <person name="Cabau C."/>
            <person name="Klopp C."/>
            <person name="Bouchez O."/>
            <person name="Donnadieu C."/>
            <person name="Kuhl H."/>
            <person name="Gislard M."/>
            <person name="Guendouz S."/>
            <person name="Journot L."/>
            <person name="Haffray P."/>
            <person name="Bestin A."/>
            <person name="Morvezen R."/>
            <person name="Feron R."/>
            <person name="Wen M."/>
            <person name="Jouanno E."/>
            <person name="Herpin A."/>
            <person name="Schartl M."/>
            <person name="Postlethwait J."/>
            <person name="Schaerlinger B."/>
            <person name="Chardard D."/>
            <person name="Lecocq T."/>
            <person name="Poncet C."/>
            <person name="Jaffrelo L."/>
            <person name="Lampietro C."/>
            <person name="Guiguen Y."/>
        </authorList>
    </citation>
    <scope>NUCLEOTIDE SEQUENCE [LARGE SCALE GENOMIC DNA]</scope>
    <source>
        <tissue evidence="3">Blood</tissue>
    </source>
</reference>